<evidence type="ECO:0000256" key="22">
    <source>
        <dbReference type="ARBA" id="ARBA00083611"/>
    </source>
</evidence>
<dbReference type="InterPro" id="IPR036962">
    <property type="entry name" value="Glyco_hydro_3_N_sf"/>
</dbReference>
<comment type="pathway">
    <text evidence="3">Glycan metabolism; cellulose degradation.</text>
</comment>
<dbReference type="Pfam" id="PF00933">
    <property type="entry name" value="Glyco_hydro_3"/>
    <property type="match status" value="1"/>
</dbReference>
<comment type="function">
    <text evidence="14">Beta-glucosidases are one of a number of cellulolytic enzymes involved in the degradation of cellulosic biomass. Catalyzes the last step releasing glucose from the inhibitory cellobiose.</text>
</comment>
<evidence type="ECO:0000256" key="14">
    <source>
        <dbReference type="ARBA" id="ARBA00024983"/>
    </source>
</evidence>
<evidence type="ECO:0000256" key="23">
    <source>
        <dbReference type="SAM" id="SignalP"/>
    </source>
</evidence>
<dbReference type="SUPFAM" id="SSF52279">
    <property type="entry name" value="Beta-D-glucan exohydrolase, C-terminal domain"/>
    <property type="match status" value="1"/>
</dbReference>
<keyword evidence="13" id="KW-0624">Polysaccharide degradation</keyword>
<dbReference type="Pfam" id="PF01915">
    <property type="entry name" value="Glyco_hydro_3_C"/>
    <property type="match status" value="1"/>
</dbReference>
<evidence type="ECO:0000256" key="6">
    <source>
        <dbReference type="ARBA" id="ARBA00022525"/>
    </source>
</evidence>
<dbReference type="EMBL" id="JAGIXG020000050">
    <property type="protein sequence ID" value="KAI6779252.1"/>
    <property type="molecule type" value="Genomic_DNA"/>
</dbReference>
<dbReference type="FunFam" id="2.60.40.10:FF:000757">
    <property type="entry name" value="Beta-glucosidase G"/>
    <property type="match status" value="1"/>
</dbReference>
<dbReference type="SMART" id="SM01217">
    <property type="entry name" value="Fn3_like"/>
    <property type="match status" value="1"/>
</dbReference>
<keyword evidence="12" id="KW-0326">Glycosidase</keyword>
<dbReference type="Gene3D" id="3.20.20.300">
    <property type="entry name" value="Glycoside hydrolase, family 3, N-terminal domain"/>
    <property type="match status" value="1"/>
</dbReference>
<keyword evidence="9" id="KW-0136">Cellulose degradation</keyword>
<evidence type="ECO:0000256" key="12">
    <source>
        <dbReference type="ARBA" id="ARBA00023295"/>
    </source>
</evidence>
<dbReference type="GeneID" id="75834252"/>
<dbReference type="PRINTS" id="PR00133">
    <property type="entry name" value="GLHYDRLASE3"/>
</dbReference>
<dbReference type="GO" id="GO:0030245">
    <property type="term" value="P:cellulose catabolic process"/>
    <property type="evidence" value="ECO:0007669"/>
    <property type="project" value="UniProtKB-KW"/>
</dbReference>
<dbReference type="InterPro" id="IPR017853">
    <property type="entry name" value="GH"/>
</dbReference>
<evidence type="ECO:0000256" key="18">
    <source>
        <dbReference type="ARBA" id="ARBA00041808"/>
    </source>
</evidence>
<dbReference type="RefSeq" id="XP_051360108.1">
    <property type="nucleotide sequence ID" value="XM_051508879.1"/>
</dbReference>
<evidence type="ECO:0000256" key="3">
    <source>
        <dbReference type="ARBA" id="ARBA00004987"/>
    </source>
</evidence>
<dbReference type="EC" id="3.2.1.21" evidence="5"/>
<accession>A0A9Q0BAW9</accession>
<dbReference type="InterPro" id="IPR026891">
    <property type="entry name" value="Fn3-like"/>
</dbReference>
<dbReference type="InterPro" id="IPR036881">
    <property type="entry name" value="Glyco_hydro_3_C_sf"/>
</dbReference>
<gene>
    <name evidence="25" type="ORF">J7T54_007779</name>
</gene>
<comment type="subcellular location">
    <subcellularLocation>
        <location evidence="2">Secreted</location>
    </subcellularLocation>
</comment>
<organism evidence="25 26">
    <name type="scientific">Emericellopsis cladophorae</name>
    <dbReference type="NCBI Taxonomy" id="2686198"/>
    <lineage>
        <taxon>Eukaryota</taxon>
        <taxon>Fungi</taxon>
        <taxon>Dikarya</taxon>
        <taxon>Ascomycota</taxon>
        <taxon>Pezizomycotina</taxon>
        <taxon>Sordariomycetes</taxon>
        <taxon>Hypocreomycetidae</taxon>
        <taxon>Hypocreales</taxon>
        <taxon>Bionectriaceae</taxon>
        <taxon>Emericellopsis</taxon>
    </lineage>
</organism>
<sequence length="815" mass="89821">MHLKLHFLSALVASIVAQHYAVPNRPEGAFSYIQPANTTILGQYGHSPAVYPSPRISGAGRWEESLRKARKFVAELTLEEKATMVTGKPGPCTGNIYPIHRMGFSGLCLQDGPAAIRNADYSSVFPAGVTIASSWDRKMMYDRSVAMGREFKSKGAHIALAPAVGPLGRSAYSGRNWEGFSPDPYLSGVAMGLSVRGLQDAGVQATAKHFILNEQEILRNPTLGRTNDWVFEAVSSNADDRTMHELYLWPFANAVHEQVSAVMCSYQRINGSYGCQNSKALNGLLKEELGFQGYVMSDWFATHAGVASMEAGLDMDMPGTPLRKVILPDGSGYNSYLGGNVTLAVRNGTISKERVNDMVERIMTPYFFLKQNQNFPTIDPSSMKLKALAPSEQLFYDWEAEVTAPASRDVRDDHGQLIRKHAAASTILLKNEKNALPLRSPKSIYVYGNDAGDTTQGPLNQEEYEFGNYAVGGGSGAARFSEHVTPLRAIQERAAAQGNALVQFWLNNTQILEMDPSSMFSTEEPDVCIVMTKSWASEGWDRETLDLEWEGSAVVDKVASVCSNTMVVIHSGGINMMPFASHPNVTAIIAAHYPGDQAGYSMVDVMYGDVNPSGRLPYTIAHNPTDYEFAPITTGVTTNGTEDWQSWFDEKLFIDYRHFDKTNTSVLYEFGFGLSYTTFALSNLTIHKVATGDIEALPKKQDIAPGGNPALWETLYKIEIMVHNTGHVRGAAVPQLYITFPEQGPDDTPVRQLRGFEKIELSTCGQQTVNFELMRRDISYWDVAVQQWRIPEGEITISAGWSSRDLVEFGTFTVA</sequence>
<keyword evidence="7 23" id="KW-0732">Signal</keyword>
<evidence type="ECO:0000313" key="26">
    <source>
        <dbReference type="Proteomes" id="UP001055219"/>
    </source>
</evidence>
<dbReference type="GO" id="GO:0005576">
    <property type="term" value="C:extracellular region"/>
    <property type="evidence" value="ECO:0007669"/>
    <property type="project" value="UniProtKB-SubCell"/>
</dbReference>
<comment type="similarity">
    <text evidence="4">Belongs to the glycosyl hydrolase 3 family.</text>
</comment>
<dbReference type="OrthoDB" id="416222at2759"/>
<dbReference type="Gene3D" id="3.40.50.1700">
    <property type="entry name" value="Glycoside hydrolase family 3 C-terminal domain"/>
    <property type="match status" value="1"/>
</dbReference>
<comment type="caution">
    <text evidence="25">The sequence shown here is derived from an EMBL/GenBank/DDBJ whole genome shotgun (WGS) entry which is preliminary data.</text>
</comment>
<evidence type="ECO:0000256" key="21">
    <source>
        <dbReference type="ARBA" id="ARBA00083231"/>
    </source>
</evidence>
<evidence type="ECO:0000256" key="1">
    <source>
        <dbReference type="ARBA" id="ARBA00000448"/>
    </source>
</evidence>
<keyword evidence="26" id="KW-1185">Reference proteome</keyword>
<evidence type="ECO:0000256" key="20">
    <source>
        <dbReference type="ARBA" id="ARBA00078013"/>
    </source>
</evidence>
<dbReference type="FunFam" id="3.20.20.300:FF:000002">
    <property type="entry name" value="Probable beta-glucosidase"/>
    <property type="match status" value="1"/>
</dbReference>
<keyword evidence="6" id="KW-0964">Secreted</keyword>
<keyword evidence="11" id="KW-0119">Carbohydrate metabolism</keyword>
<dbReference type="Gene3D" id="2.60.40.10">
    <property type="entry name" value="Immunoglobulins"/>
    <property type="match status" value="1"/>
</dbReference>
<evidence type="ECO:0000256" key="11">
    <source>
        <dbReference type="ARBA" id="ARBA00023277"/>
    </source>
</evidence>
<evidence type="ECO:0000256" key="15">
    <source>
        <dbReference type="ARBA" id="ARBA00039579"/>
    </source>
</evidence>
<reference evidence="25" key="2">
    <citation type="submission" date="2022-07" db="EMBL/GenBank/DDBJ databases">
        <authorList>
            <person name="Goncalves M.F.M."/>
            <person name="Hilario S."/>
            <person name="Van De Peer Y."/>
            <person name="Esteves A.C."/>
            <person name="Alves A."/>
        </authorList>
    </citation>
    <scope>NUCLEOTIDE SEQUENCE</scope>
    <source>
        <strain evidence="25">MUM 19.33</strain>
    </source>
</reference>
<dbReference type="GO" id="GO:0008422">
    <property type="term" value="F:beta-glucosidase activity"/>
    <property type="evidence" value="ECO:0007669"/>
    <property type="project" value="UniProtKB-EC"/>
</dbReference>
<name>A0A9Q0BAW9_9HYPO</name>
<dbReference type="Proteomes" id="UP001055219">
    <property type="component" value="Unassembled WGS sequence"/>
</dbReference>
<evidence type="ECO:0000256" key="2">
    <source>
        <dbReference type="ARBA" id="ARBA00004613"/>
    </source>
</evidence>
<evidence type="ECO:0000259" key="24">
    <source>
        <dbReference type="SMART" id="SM01217"/>
    </source>
</evidence>
<evidence type="ECO:0000256" key="4">
    <source>
        <dbReference type="ARBA" id="ARBA00005336"/>
    </source>
</evidence>
<evidence type="ECO:0000256" key="13">
    <source>
        <dbReference type="ARBA" id="ARBA00023326"/>
    </source>
</evidence>
<evidence type="ECO:0000256" key="19">
    <source>
        <dbReference type="ARBA" id="ARBA00070030"/>
    </source>
</evidence>
<evidence type="ECO:0000256" key="9">
    <source>
        <dbReference type="ARBA" id="ARBA00023001"/>
    </source>
</evidence>
<proteinExistence type="inferred from homology"/>
<dbReference type="InterPro" id="IPR002772">
    <property type="entry name" value="Glyco_hydro_3_C"/>
</dbReference>
<evidence type="ECO:0000256" key="16">
    <source>
        <dbReference type="ARBA" id="ARBA00041276"/>
    </source>
</evidence>
<evidence type="ECO:0000256" key="7">
    <source>
        <dbReference type="ARBA" id="ARBA00022729"/>
    </source>
</evidence>
<feature type="signal peptide" evidence="23">
    <location>
        <begin position="1"/>
        <end position="17"/>
    </location>
</feature>
<keyword evidence="10" id="KW-0325">Glycoprotein</keyword>
<keyword evidence="8" id="KW-0378">Hydrolase</keyword>
<dbReference type="InterPro" id="IPR050288">
    <property type="entry name" value="Cellulose_deg_GH3"/>
</dbReference>
<dbReference type="SUPFAM" id="SSF51445">
    <property type="entry name" value="(Trans)glycosidases"/>
    <property type="match status" value="1"/>
</dbReference>
<dbReference type="AlphaFoldDB" id="A0A9Q0BAW9"/>
<dbReference type="PANTHER" id="PTHR42715">
    <property type="entry name" value="BETA-GLUCOSIDASE"/>
    <property type="match status" value="1"/>
</dbReference>
<evidence type="ECO:0000256" key="17">
    <source>
        <dbReference type="ARBA" id="ARBA00041601"/>
    </source>
</evidence>
<dbReference type="InterPro" id="IPR013783">
    <property type="entry name" value="Ig-like_fold"/>
</dbReference>
<evidence type="ECO:0000256" key="5">
    <source>
        <dbReference type="ARBA" id="ARBA00012744"/>
    </source>
</evidence>
<protein>
    <recommendedName>
        <fullName evidence="19">Beta-glucosidase cel3A</fullName>
        <ecNumber evidence="5">3.2.1.21</ecNumber>
    </recommendedName>
    <alternativeName>
        <fullName evidence="16">Beta-D-glucoside glucohydrolase G</fullName>
    </alternativeName>
    <alternativeName>
        <fullName evidence="20">Beta-D-glucoside glucohydrolase cel3A</fullName>
    </alternativeName>
    <alternativeName>
        <fullName evidence="17">Cellobiase G</fullName>
    </alternativeName>
    <alternativeName>
        <fullName evidence="22">Cellobiase cel3A</fullName>
    </alternativeName>
    <alternativeName>
        <fullName evidence="18">Gentiobiase G</fullName>
    </alternativeName>
    <alternativeName>
        <fullName evidence="21">Gentiobiase cel3A</fullName>
    </alternativeName>
    <alternativeName>
        <fullName evidence="15">Probable beta-glucosidase G</fullName>
    </alternativeName>
</protein>
<reference evidence="25" key="1">
    <citation type="journal article" date="2021" name="J Fungi (Basel)">
        <title>Genomic and Metabolomic Analyses of the Marine Fungus Emericellopsis cladophorae: Insights into Saltwater Adaptability Mechanisms and Its Biosynthetic Potential.</title>
        <authorList>
            <person name="Goncalves M.F.M."/>
            <person name="Hilario S."/>
            <person name="Van de Peer Y."/>
            <person name="Esteves A.C."/>
            <person name="Alves A."/>
        </authorList>
    </citation>
    <scope>NUCLEOTIDE SEQUENCE</scope>
    <source>
        <strain evidence="25">MUM 19.33</strain>
    </source>
</reference>
<dbReference type="InterPro" id="IPR001764">
    <property type="entry name" value="Glyco_hydro_3_N"/>
</dbReference>
<dbReference type="PANTHER" id="PTHR42715:SF12">
    <property type="entry name" value="BETA-GLUCOSIDASE G-RELATED"/>
    <property type="match status" value="1"/>
</dbReference>
<dbReference type="Pfam" id="PF14310">
    <property type="entry name" value="Fn3-like"/>
    <property type="match status" value="1"/>
</dbReference>
<evidence type="ECO:0000256" key="8">
    <source>
        <dbReference type="ARBA" id="ARBA00022801"/>
    </source>
</evidence>
<comment type="catalytic activity">
    <reaction evidence="1">
        <text>Hydrolysis of terminal, non-reducing beta-D-glucosyl residues with release of beta-D-glucose.</text>
        <dbReference type="EC" id="3.2.1.21"/>
    </reaction>
</comment>
<feature type="chain" id="PRO_5040385666" description="Beta-glucosidase cel3A" evidence="23">
    <location>
        <begin position="18"/>
        <end position="815"/>
    </location>
</feature>
<feature type="domain" description="Fibronectin type III-like" evidence="24">
    <location>
        <begin position="732"/>
        <end position="803"/>
    </location>
</feature>
<evidence type="ECO:0000313" key="25">
    <source>
        <dbReference type="EMBL" id="KAI6779252.1"/>
    </source>
</evidence>
<evidence type="ECO:0000256" key="10">
    <source>
        <dbReference type="ARBA" id="ARBA00023180"/>
    </source>
</evidence>